<comment type="caution">
    <text evidence="1">The sequence shown here is derived from an EMBL/GenBank/DDBJ whole genome shotgun (WGS) entry which is preliminary data.</text>
</comment>
<sequence length="28" mass="3156">MIHHLKIGPPINLSPKNWTSDITLKTLS</sequence>
<organism evidence="1 2">
    <name type="scientific">Trema orientale</name>
    <name type="common">Charcoal tree</name>
    <name type="synonym">Celtis orientalis</name>
    <dbReference type="NCBI Taxonomy" id="63057"/>
    <lineage>
        <taxon>Eukaryota</taxon>
        <taxon>Viridiplantae</taxon>
        <taxon>Streptophyta</taxon>
        <taxon>Embryophyta</taxon>
        <taxon>Tracheophyta</taxon>
        <taxon>Spermatophyta</taxon>
        <taxon>Magnoliopsida</taxon>
        <taxon>eudicotyledons</taxon>
        <taxon>Gunneridae</taxon>
        <taxon>Pentapetalae</taxon>
        <taxon>rosids</taxon>
        <taxon>fabids</taxon>
        <taxon>Rosales</taxon>
        <taxon>Cannabaceae</taxon>
        <taxon>Trema</taxon>
    </lineage>
</organism>
<dbReference type="InParanoid" id="A0A2P5EXX7"/>
<protein>
    <submittedName>
        <fullName evidence="1">Uncharacterized protein</fullName>
    </submittedName>
</protein>
<reference evidence="2" key="1">
    <citation type="submission" date="2016-06" db="EMBL/GenBank/DDBJ databases">
        <title>Parallel loss of symbiosis genes in relatives of nitrogen-fixing non-legume Parasponia.</title>
        <authorList>
            <person name="Van Velzen R."/>
            <person name="Holmer R."/>
            <person name="Bu F."/>
            <person name="Rutten L."/>
            <person name="Van Zeijl A."/>
            <person name="Liu W."/>
            <person name="Santuari L."/>
            <person name="Cao Q."/>
            <person name="Sharma T."/>
            <person name="Shen D."/>
            <person name="Roswanjaya Y."/>
            <person name="Wardhani T."/>
            <person name="Kalhor M.S."/>
            <person name="Jansen J."/>
            <person name="Van den Hoogen J."/>
            <person name="Gungor B."/>
            <person name="Hartog M."/>
            <person name="Hontelez J."/>
            <person name="Verver J."/>
            <person name="Yang W.-C."/>
            <person name="Schijlen E."/>
            <person name="Repin R."/>
            <person name="Schilthuizen M."/>
            <person name="Schranz E."/>
            <person name="Heidstra R."/>
            <person name="Miyata K."/>
            <person name="Fedorova E."/>
            <person name="Kohlen W."/>
            <person name="Bisseling T."/>
            <person name="Smit S."/>
            <person name="Geurts R."/>
        </authorList>
    </citation>
    <scope>NUCLEOTIDE SEQUENCE [LARGE SCALE GENOMIC DNA]</scope>
    <source>
        <strain evidence="2">cv. RG33-2</strain>
    </source>
</reference>
<accession>A0A2P5EXX7</accession>
<name>A0A2P5EXX7_TREOI</name>
<evidence type="ECO:0000313" key="2">
    <source>
        <dbReference type="Proteomes" id="UP000237000"/>
    </source>
</evidence>
<dbReference type="EMBL" id="JXTC01000084">
    <property type="protein sequence ID" value="PON90392.1"/>
    <property type="molecule type" value="Genomic_DNA"/>
</dbReference>
<dbReference type="AlphaFoldDB" id="A0A2P5EXX7"/>
<proteinExistence type="predicted"/>
<evidence type="ECO:0000313" key="1">
    <source>
        <dbReference type="EMBL" id="PON90392.1"/>
    </source>
</evidence>
<dbReference type="Proteomes" id="UP000237000">
    <property type="component" value="Unassembled WGS sequence"/>
</dbReference>
<keyword evidence="2" id="KW-1185">Reference proteome</keyword>
<gene>
    <name evidence="1" type="ORF">TorRG33x02_138610</name>
</gene>